<reference evidence="1" key="2">
    <citation type="submission" date="2012-06" db="EMBL/GenBank/DDBJ databases">
        <authorList>
            <person name="Yu Y."/>
            <person name="Currie J."/>
            <person name="Lomeli R."/>
            <person name="Angelova A."/>
            <person name="Collura K."/>
            <person name="Wissotski M."/>
            <person name="Campos D."/>
            <person name="Kudrna D."/>
            <person name="Golser W."/>
            <person name="Ashely E."/>
            <person name="Descour A."/>
            <person name="Fernandes J."/>
            <person name="Soderlund C."/>
            <person name="Walbot V."/>
        </authorList>
    </citation>
    <scope>NUCLEOTIDE SEQUENCE</scope>
    <source>
        <strain evidence="1">B73</strain>
    </source>
</reference>
<organism evidence="1">
    <name type="scientific">Zea mays</name>
    <name type="common">Maize</name>
    <dbReference type="NCBI Taxonomy" id="4577"/>
    <lineage>
        <taxon>Eukaryota</taxon>
        <taxon>Viridiplantae</taxon>
        <taxon>Streptophyta</taxon>
        <taxon>Embryophyta</taxon>
        <taxon>Tracheophyta</taxon>
        <taxon>Spermatophyta</taxon>
        <taxon>Magnoliopsida</taxon>
        <taxon>Liliopsida</taxon>
        <taxon>Poales</taxon>
        <taxon>Poaceae</taxon>
        <taxon>PACMAD clade</taxon>
        <taxon>Panicoideae</taxon>
        <taxon>Andropogonodae</taxon>
        <taxon>Andropogoneae</taxon>
        <taxon>Tripsacinae</taxon>
        <taxon>Zea</taxon>
    </lineage>
</organism>
<proteinExistence type="evidence at transcript level"/>
<dbReference type="AlphaFoldDB" id="C4J668"/>
<accession>C4J668</accession>
<name>C4J668_MAIZE</name>
<reference evidence="1" key="1">
    <citation type="journal article" date="2009" name="PLoS Genet.">
        <title>Sequencing, mapping, and analysis of 27,455 maize full-length cDNAs.</title>
        <authorList>
            <person name="Soderlund C."/>
            <person name="Descour A."/>
            <person name="Kudrna D."/>
            <person name="Bomhoff M."/>
            <person name="Boyd L."/>
            <person name="Currie J."/>
            <person name="Angelova A."/>
            <person name="Collura K."/>
            <person name="Wissotski M."/>
            <person name="Ashley E."/>
            <person name="Morrow D."/>
            <person name="Fernandes J."/>
            <person name="Walbot V."/>
            <person name="Yu Y."/>
        </authorList>
    </citation>
    <scope>NUCLEOTIDE SEQUENCE</scope>
    <source>
        <strain evidence="1">B73</strain>
    </source>
</reference>
<evidence type="ECO:0000313" key="1">
    <source>
        <dbReference type="EMBL" id="ACR36668.1"/>
    </source>
</evidence>
<sequence length="65" mass="6890">MKEAPMKLVTVLAAEALPRCMVPVMYGTRFTAMPSVVIRSNSSAPSIMAAHAQPPVVARLAGRPL</sequence>
<dbReference type="EMBL" id="BT086315">
    <property type="protein sequence ID" value="ACR36668.1"/>
    <property type="molecule type" value="mRNA"/>
</dbReference>
<protein>
    <submittedName>
        <fullName evidence="1">Uncharacterized protein</fullName>
    </submittedName>
</protein>